<gene>
    <name evidence="2" type="ORF">AB205_0009980</name>
</gene>
<keyword evidence="1" id="KW-0812">Transmembrane</keyword>
<name>A0A2G9P904_AQUCT</name>
<sequence length="104" mass="12225">MFPVYQNDFQFVKLLHTDFLFYFFSIYSENFLFFFLKKNREKCTHSFKIPEILHLLYCCISPPQNVVNFGMSTDIQWVPQLVFLKAGWAQTSPGNVFSSAGLHI</sequence>
<keyword evidence="1" id="KW-0472">Membrane</keyword>
<keyword evidence="1" id="KW-1133">Transmembrane helix</keyword>
<reference evidence="3" key="1">
    <citation type="journal article" date="2017" name="Nat. Commun.">
        <title>The North American bullfrog draft genome provides insight into hormonal regulation of long noncoding RNA.</title>
        <authorList>
            <person name="Hammond S.A."/>
            <person name="Warren R.L."/>
            <person name="Vandervalk B.P."/>
            <person name="Kucuk E."/>
            <person name="Khan H."/>
            <person name="Gibb E.A."/>
            <person name="Pandoh P."/>
            <person name="Kirk H."/>
            <person name="Zhao Y."/>
            <person name="Jones M."/>
            <person name="Mungall A.J."/>
            <person name="Coope R."/>
            <person name="Pleasance S."/>
            <person name="Moore R.A."/>
            <person name="Holt R.A."/>
            <person name="Round J.M."/>
            <person name="Ohora S."/>
            <person name="Walle B.V."/>
            <person name="Veldhoen N."/>
            <person name="Helbing C.C."/>
            <person name="Birol I."/>
        </authorList>
    </citation>
    <scope>NUCLEOTIDE SEQUENCE [LARGE SCALE GENOMIC DNA]</scope>
</reference>
<organism evidence="2 3">
    <name type="scientific">Aquarana catesbeiana</name>
    <name type="common">American bullfrog</name>
    <name type="synonym">Rana catesbeiana</name>
    <dbReference type="NCBI Taxonomy" id="8400"/>
    <lineage>
        <taxon>Eukaryota</taxon>
        <taxon>Metazoa</taxon>
        <taxon>Chordata</taxon>
        <taxon>Craniata</taxon>
        <taxon>Vertebrata</taxon>
        <taxon>Euteleostomi</taxon>
        <taxon>Amphibia</taxon>
        <taxon>Batrachia</taxon>
        <taxon>Anura</taxon>
        <taxon>Neobatrachia</taxon>
        <taxon>Ranoidea</taxon>
        <taxon>Ranidae</taxon>
        <taxon>Aquarana</taxon>
    </lineage>
</organism>
<proteinExistence type="predicted"/>
<feature type="transmembrane region" description="Helical" evidence="1">
    <location>
        <begin position="20"/>
        <end position="36"/>
    </location>
</feature>
<keyword evidence="3" id="KW-1185">Reference proteome</keyword>
<evidence type="ECO:0000256" key="1">
    <source>
        <dbReference type="SAM" id="Phobius"/>
    </source>
</evidence>
<dbReference type="AlphaFoldDB" id="A0A2G9P904"/>
<protein>
    <submittedName>
        <fullName evidence="2">Uncharacterized protein</fullName>
    </submittedName>
</protein>
<evidence type="ECO:0000313" key="3">
    <source>
        <dbReference type="Proteomes" id="UP000228934"/>
    </source>
</evidence>
<dbReference type="Proteomes" id="UP000228934">
    <property type="component" value="Unassembled WGS sequence"/>
</dbReference>
<dbReference type="EMBL" id="KV922678">
    <property type="protein sequence ID" value="PIN99380.1"/>
    <property type="molecule type" value="Genomic_DNA"/>
</dbReference>
<evidence type="ECO:0000313" key="2">
    <source>
        <dbReference type="EMBL" id="PIN99380.1"/>
    </source>
</evidence>
<accession>A0A2G9P904</accession>